<gene>
    <name evidence="3" type="ORF">QUW44_04200</name>
</gene>
<feature type="transmembrane region" description="Helical" evidence="1">
    <location>
        <begin position="129"/>
        <end position="149"/>
    </location>
</feature>
<dbReference type="PANTHER" id="PTHR40448:SF1">
    <property type="entry name" value="TWO-COMPONENT SENSOR HISTIDINE KINASE"/>
    <property type="match status" value="1"/>
</dbReference>
<evidence type="ECO:0000256" key="1">
    <source>
        <dbReference type="SAM" id="Phobius"/>
    </source>
</evidence>
<dbReference type="EMBL" id="JAUDDW010000011">
    <property type="protein sequence ID" value="MDM8266368.1"/>
    <property type="molecule type" value="Genomic_DNA"/>
</dbReference>
<proteinExistence type="predicted"/>
<organism evidence="3 4">
    <name type="scientific">Limosilactobacillus pontis</name>
    <dbReference type="NCBI Taxonomy" id="35787"/>
    <lineage>
        <taxon>Bacteria</taxon>
        <taxon>Bacillati</taxon>
        <taxon>Bacillota</taxon>
        <taxon>Bacilli</taxon>
        <taxon>Lactobacillales</taxon>
        <taxon>Lactobacillaceae</taxon>
        <taxon>Limosilactobacillus</taxon>
    </lineage>
</organism>
<reference evidence="4" key="1">
    <citation type="submission" date="2023-06" db="EMBL/GenBank/DDBJ databases">
        <title>Identification and characterization of horizontal gene transfer across gut microbiota members of farm animals based on homology search.</title>
        <authorList>
            <person name="Zeman M."/>
            <person name="Kubasova T."/>
            <person name="Jahodarova E."/>
            <person name="Nykrynova M."/>
            <person name="Rychlik I."/>
        </authorList>
    </citation>
    <scope>NUCLEOTIDE SEQUENCE [LARGE SCALE GENOMIC DNA]</scope>
    <source>
        <strain evidence="4">161_Gplus</strain>
    </source>
</reference>
<feature type="domain" description="Sensor histidine kinase NatK-like C-terminal" evidence="2">
    <location>
        <begin position="320"/>
        <end position="424"/>
    </location>
</feature>
<evidence type="ECO:0000259" key="2">
    <source>
        <dbReference type="Pfam" id="PF14501"/>
    </source>
</evidence>
<dbReference type="InterPro" id="IPR032834">
    <property type="entry name" value="NatK-like_C"/>
</dbReference>
<evidence type="ECO:0000313" key="4">
    <source>
        <dbReference type="Proteomes" id="UP001529343"/>
    </source>
</evidence>
<feature type="transmembrane region" description="Helical" evidence="1">
    <location>
        <begin position="103"/>
        <end position="123"/>
    </location>
</feature>
<feature type="transmembrane region" description="Helical" evidence="1">
    <location>
        <begin position="48"/>
        <end position="65"/>
    </location>
</feature>
<dbReference type="Pfam" id="PF14501">
    <property type="entry name" value="HATPase_c_5"/>
    <property type="match status" value="1"/>
</dbReference>
<evidence type="ECO:0000313" key="3">
    <source>
        <dbReference type="EMBL" id="MDM8266368.1"/>
    </source>
</evidence>
<keyword evidence="1" id="KW-0472">Membrane</keyword>
<keyword evidence="4" id="KW-1185">Reference proteome</keyword>
<protein>
    <submittedName>
        <fullName evidence="3">GHKL domain-containing protein</fullName>
    </submittedName>
</protein>
<accession>A0ABT7UXD8</accession>
<dbReference type="Proteomes" id="UP001529343">
    <property type="component" value="Unassembled WGS sequence"/>
</dbReference>
<name>A0ABT7UXD8_9LACO</name>
<feature type="transmembrane region" description="Helical" evidence="1">
    <location>
        <begin position="71"/>
        <end position="91"/>
    </location>
</feature>
<feature type="transmembrane region" description="Helical" evidence="1">
    <location>
        <begin position="169"/>
        <end position="187"/>
    </location>
</feature>
<feature type="transmembrane region" description="Helical" evidence="1">
    <location>
        <begin position="16"/>
        <end position="36"/>
    </location>
</feature>
<keyword evidence="1" id="KW-1133">Transmembrane helix</keyword>
<dbReference type="RefSeq" id="WP_289586006.1">
    <property type="nucleotide sequence ID" value="NZ_JAUDDW010000011.1"/>
</dbReference>
<dbReference type="PANTHER" id="PTHR40448">
    <property type="entry name" value="TWO-COMPONENT SENSOR HISTIDINE KINASE"/>
    <property type="match status" value="1"/>
</dbReference>
<dbReference type="InterPro" id="IPR036890">
    <property type="entry name" value="HATPase_C_sf"/>
</dbReference>
<sequence length="427" mass="48959">MIYFNLMNPFTLAPSLGYLIVWAIKTCIFYPIFFLGTYKHLHLRRIPFYFYLIIAVGALFLPFFFFLNDLIWIIVTIVLIYFLVDHGTGSLTDLVAGFGYSMLVYYFVQTIVSGIIAIFEITLLPSTGVYYLITNTSILICYTVTLPIIRATRPFFNHYLSRLRDDHALSEWPFSLAFLPIAYFLYYTQYYRRLTLPPVLPESAPPVANYLATLAKYTSQLEVMTDDLRRFRHDYQNILYSLSSALKTNNLDYAKRALGHLTRDTQRDIKVPTGIIGPLKNIKDSGVKAVIYNKISVAMDKELNLEIEIADPIQLTQTLQQVDAIRIITILFDNAIRAAAKSEKKLVDFSLYENQFAQFIVIGNSTAQAKVDLNQLTAIAHTVTLGRNHHLGLRNLQIILARYPGASNDRSSKDHYFEQRIIIPKKK</sequence>
<keyword evidence="1" id="KW-0812">Transmembrane</keyword>
<reference evidence="3 4" key="2">
    <citation type="submission" date="2023-06" db="EMBL/GenBank/DDBJ databases">
        <authorList>
            <person name="Zeman M."/>
            <person name="Kubasova T."/>
            <person name="Jahodarova E."/>
            <person name="Nykrynova M."/>
            <person name="Rychlik I."/>
        </authorList>
    </citation>
    <scope>NUCLEOTIDE SEQUENCE [LARGE SCALE GENOMIC DNA]</scope>
    <source>
        <strain evidence="3 4">161_Gplus</strain>
    </source>
</reference>
<comment type="caution">
    <text evidence="3">The sequence shown here is derived from an EMBL/GenBank/DDBJ whole genome shotgun (WGS) entry which is preliminary data.</text>
</comment>
<dbReference type="Gene3D" id="3.30.565.10">
    <property type="entry name" value="Histidine kinase-like ATPase, C-terminal domain"/>
    <property type="match status" value="1"/>
</dbReference>